<dbReference type="GeneID" id="87830119"/>
<protein>
    <submittedName>
        <fullName evidence="6">Uncharacterized protein</fullName>
    </submittedName>
</protein>
<keyword evidence="4" id="KW-1133">Transmembrane helix</keyword>
<dbReference type="Gene3D" id="6.10.110.10">
    <property type="match status" value="1"/>
</dbReference>
<gene>
    <name evidence="6" type="ORF">N657DRAFT_647598</name>
</gene>
<name>A0AAN6TWZ7_9PEZI</name>
<dbReference type="InterPro" id="IPR038213">
    <property type="entry name" value="IFI6/IFI27-like_sf"/>
</dbReference>
<sequence length="212" mass="23651">MDIPTMLMECLCGPNDAQPNQPVRRNYTLIREKPPFEPFPSTDPSSAPTDDDLTRLTNKILVILLQSPAPAPCTDLTPQVIATTGVTTNDWSSYLAERLLHALEDTLNGDHSTWGEAITVAYNRAVDFLREELHALWEYAQEHPYEIAAEVVLTMLALGVLARLVPVFVRVLGFAELGPVEASFAAWWQQLYGGYVPKGSVFSFLQRMGMTW</sequence>
<keyword evidence="5" id="KW-0472">Membrane</keyword>
<accession>A0AAN6TWZ7</accession>
<organism evidence="6 7">
    <name type="scientific">Parathielavia appendiculata</name>
    <dbReference type="NCBI Taxonomy" id="2587402"/>
    <lineage>
        <taxon>Eukaryota</taxon>
        <taxon>Fungi</taxon>
        <taxon>Dikarya</taxon>
        <taxon>Ascomycota</taxon>
        <taxon>Pezizomycotina</taxon>
        <taxon>Sordariomycetes</taxon>
        <taxon>Sordariomycetidae</taxon>
        <taxon>Sordariales</taxon>
        <taxon>Chaetomiaceae</taxon>
        <taxon>Parathielavia</taxon>
    </lineage>
</organism>
<evidence type="ECO:0000313" key="6">
    <source>
        <dbReference type="EMBL" id="KAK4122069.1"/>
    </source>
</evidence>
<dbReference type="RefSeq" id="XP_062645840.1">
    <property type="nucleotide sequence ID" value="XM_062793350.1"/>
</dbReference>
<comment type="similarity">
    <text evidence="2">Belongs to the IFI6/IFI27 family.</text>
</comment>
<dbReference type="InterPro" id="IPR009311">
    <property type="entry name" value="IFI6/IFI27-like"/>
</dbReference>
<evidence type="ECO:0000256" key="5">
    <source>
        <dbReference type="ARBA" id="ARBA00023136"/>
    </source>
</evidence>
<dbReference type="GO" id="GO:0016020">
    <property type="term" value="C:membrane"/>
    <property type="evidence" value="ECO:0007669"/>
    <property type="project" value="UniProtKB-SubCell"/>
</dbReference>
<evidence type="ECO:0000313" key="7">
    <source>
        <dbReference type="Proteomes" id="UP001302602"/>
    </source>
</evidence>
<keyword evidence="7" id="KW-1185">Reference proteome</keyword>
<comment type="subcellular location">
    <subcellularLocation>
        <location evidence="1">Membrane</location>
        <topology evidence="1">Multi-pass membrane protein</topology>
    </subcellularLocation>
</comment>
<dbReference type="Proteomes" id="UP001302602">
    <property type="component" value="Unassembled WGS sequence"/>
</dbReference>
<evidence type="ECO:0000256" key="2">
    <source>
        <dbReference type="ARBA" id="ARBA00007262"/>
    </source>
</evidence>
<dbReference type="Pfam" id="PF06140">
    <property type="entry name" value="Ifi-6-16"/>
    <property type="match status" value="1"/>
</dbReference>
<evidence type="ECO:0000256" key="1">
    <source>
        <dbReference type="ARBA" id="ARBA00004141"/>
    </source>
</evidence>
<evidence type="ECO:0000256" key="3">
    <source>
        <dbReference type="ARBA" id="ARBA00022692"/>
    </source>
</evidence>
<evidence type="ECO:0000256" key="4">
    <source>
        <dbReference type="ARBA" id="ARBA00022989"/>
    </source>
</evidence>
<comment type="caution">
    <text evidence="6">The sequence shown here is derived from an EMBL/GenBank/DDBJ whole genome shotgun (WGS) entry which is preliminary data.</text>
</comment>
<dbReference type="AlphaFoldDB" id="A0AAN6TWZ7"/>
<reference evidence="6" key="1">
    <citation type="journal article" date="2023" name="Mol. Phylogenet. Evol.">
        <title>Genome-scale phylogeny and comparative genomics of the fungal order Sordariales.</title>
        <authorList>
            <person name="Hensen N."/>
            <person name="Bonometti L."/>
            <person name="Westerberg I."/>
            <person name="Brannstrom I.O."/>
            <person name="Guillou S."/>
            <person name="Cros-Aarteil S."/>
            <person name="Calhoun S."/>
            <person name="Haridas S."/>
            <person name="Kuo A."/>
            <person name="Mondo S."/>
            <person name="Pangilinan J."/>
            <person name="Riley R."/>
            <person name="LaButti K."/>
            <person name="Andreopoulos B."/>
            <person name="Lipzen A."/>
            <person name="Chen C."/>
            <person name="Yan M."/>
            <person name="Daum C."/>
            <person name="Ng V."/>
            <person name="Clum A."/>
            <person name="Steindorff A."/>
            <person name="Ohm R.A."/>
            <person name="Martin F."/>
            <person name="Silar P."/>
            <person name="Natvig D.O."/>
            <person name="Lalanne C."/>
            <person name="Gautier V."/>
            <person name="Ament-Velasquez S.L."/>
            <person name="Kruys A."/>
            <person name="Hutchinson M.I."/>
            <person name="Powell A.J."/>
            <person name="Barry K."/>
            <person name="Miller A.N."/>
            <person name="Grigoriev I.V."/>
            <person name="Debuchy R."/>
            <person name="Gladieux P."/>
            <person name="Hiltunen Thoren M."/>
            <person name="Johannesson H."/>
        </authorList>
    </citation>
    <scope>NUCLEOTIDE SEQUENCE</scope>
    <source>
        <strain evidence="6">CBS 731.68</strain>
    </source>
</reference>
<proteinExistence type="inferred from homology"/>
<keyword evidence="3" id="KW-0812">Transmembrane</keyword>
<dbReference type="EMBL" id="MU853232">
    <property type="protein sequence ID" value="KAK4122069.1"/>
    <property type="molecule type" value="Genomic_DNA"/>
</dbReference>
<reference evidence="6" key="2">
    <citation type="submission" date="2023-05" db="EMBL/GenBank/DDBJ databases">
        <authorList>
            <consortium name="Lawrence Berkeley National Laboratory"/>
            <person name="Steindorff A."/>
            <person name="Hensen N."/>
            <person name="Bonometti L."/>
            <person name="Westerberg I."/>
            <person name="Brannstrom I.O."/>
            <person name="Guillou S."/>
            <person name="Cros-Aarteil S."/>
            <person name="Calhoun S."/>
            <person name="Haridas S."/>
            <person name="Kuo A."/>
            <person name="Mondo S."/>
            <person name="Pangilinan J."/>
            <person name="Riley R."/>
            <person name="Labutti K."/>
            <person name="Andreopoulos B."/>
            <person name="Lipzen A."/>
            <person name="Chen C."/>
            <person name="Yanf M."/>
            <person name="Daum C."/>
            <person name="Ng V."/>
            <person name="Clum A."/>
            <person name="Ohm R."/>
            <person name="Martin F."/>
            <person name="Silar P."/>
            <person name="Natvig D."/>
            <person name="Lalanne C."/>
            <person name="Gautier V."/>
            <person name="Ament-Velasquez S.L."/>
            <person name="Kruys A."/>
            <person name="Hutchinson M.I."/>
            <person name="Powell A.J."/>
            <person name="Barry K."/>
            <person name="Miller A.N."/>
            <person name="Grigoriev I.V."/>
            <person name="Debuchy R."/>
            <person name="Gladieux P."/>
            <person name="Thoren M.H."/>
            <person name="Johannesson H."/>
        </authorList>
    </citation>
    <scope>NUCLEOTIDE SEQUENCE</scope>
    <source>
        <strain evidence="6">CBS 731.68</strain>
    </source>
</reference>